<proteinExistence type="predicted"/>
<accession>A0A9W9YR26</accession>
<organism evidence="2 3">
    <name type="scientific">Desmophyllum pertusum</name>
    <dbReference type="NCBI Taxonomy" id="174260"/>
    <lineage>
        <taxon>Eukaryota</taxon>
        <taxon>Metazoa</taxon>
        <taxon>Cnidaria</taxon>
        <taxon>Anthozoa</taxon>
        <taxon>Hexacorallia</taxon>
        <taxon>Scleractinia</taxon>
        <taxon>Caryophylliina</taxon>
        <taxon>Caryophylliidae</taxon>
        <taxon>Desmophyllum</taxon>
    </lineage>
</organism>
<dbReference type="OrthoDB" id="5987514at2759"/>
<gene>
    <name evidence="2" type="ORF">OS493_020788</name>
</gene>
<evidence type="ECO:0000313" key="3">
    <source>
        <dbReference type="Proteomes" id="UP001163046"/>
    </source>
</evidence>
<evidence type="ECO:0000256" key="1">
    <source>
        <dbReference type="SAM" id="MobiDB-lite"/>
    </source>
</evidence>
<dbReference type="AlphaFoldDB" id="A0A9W9YR26"/>
<protein>
    <submittedName>
        <fullName evidence="2">Uncharacterized protein</fullName>
    </submittedName>
</protein>
<dbReference type="EMBL" id="MU827314">
    <property type="protein sequence ID" value="KAJ7358945.1"/>
    <property type="molecule type" value="Genomic_DNA"/>
</dbReference>
<feature type="compositionally biased region" description="Low complexity" evidence="1">
    <location>
        <begin position="18"/>
        <end position="66"/>
    </location>
</feature>
<name>A0A9W9YR26_9CNID</name>
<evidence type="ECO:0000313" key="2">
    <source>
        <dbReference type="EMBL" id="KAJ7358945.1"/>
    </source>
</evidence>
<feature type="region of interest" description="Disordered" evidence="1">
    <location>
        <begin position="18"/>
        <end position="89"/>
    </location>
</feature>
<comment type="caution">
    <text evidence="2">The sequence shown here is derived from an EMBL/GenBank/DDBJ whole genome shotgun (WGS) entry which is preliminary data.</text>
</comment>
<sequence>MPSAAVPSSALPIAVPTSASPVTVPSSMPSAAVPSSASPNAVPTSASPVTVPSSMPSAAVPSSASPIPVPNSTSPVTEPSGMPPTCTSLLSGSPSQFSTVVIEWLFQENFSQSTMNGRNGSNACTFICMYFGQIAAKGLLLPRQGVSLNGHWKDALEEAMIRGNDLHDEIFDHEGINVDIDQAVEMAGDDCGIRCIGQQKDLFGAVAKDLLAELLNEISSRRQQSHHLFFCSDRTMFLMADSCGHLYFVDSHSHRDSGALIASAPPDNGVAFAHWIDQMMNFHWLCPLIVGSVNEVIYS</sequence>
<keyword evidence="3" id="KW-1185">Reference proteome</keyword>
<reference evidence="2" key="1">
    <citation type="submission" date="2023-01" db="EMBL/GenBank/DDBJ databases">
        <title>Genome assembly of the deep-sea coral Lophelia pertusa.</title>
        <authorList>
            <person name="Herrera S."/>
            <person name="Cordes E."/>
        </authorList>
    </citation>
    <scope>NUCLEOTIDE SEQUENCE</scope>
    <source>
        <strain evidence="2">USNM1676648</strain>
        <tissue evidence="2">Polyp</tissue>
    </source>
</reference>
<dbReference type="Proteomes" id="UP001163046">
    <property type="component" value="Unassembled WGS sequence"/>
</dbReference>